<reference evidence="1 2" key="2">
    <citation type="journal article" date="2014" name="Int. J. Syst. Evol. Microbiol.">
        <title>Methanobacterium paludis sp. nov. and a novel strain of Methanobacterium lacus isolated from northern peatlands.</title>
        <authorList>
            <person name="Cadillo-Quiroz H."/>
            <person name="Brauer S.L."/>
            <person name="Goodson N."/>
            <person name="Yavitt J.B."/>
            <person name="Zinder S.H."/>
        </authorList>
    </citation>
    <scope>NUCLEOTIDE SEQUENCE [LARGE SCALE GENOMIC DNA]</scope>
    <source>
        <strain evidence="1 2">AL-21</strain>
    </source>
</reference>
<keyword evidence="2" id="KW-1185">Reference proteome</keyword>
<name>F0T7Q9_METLA</name>
<evidence type="ECO:0000313" key="2">
    <source>
        <dbReference type="Proteomes" id="UP000007490"/>
    </source>
</evidence>
<protein>
    <submittedName>
        <fullName evidence="1">Uncharacterized protein</fullName>
    </submittedName>
</protein>
<evidence type="ECO:0000313" key="1">
    <source>
        <dbReference type="EMBL" id="ADZ10741.1"/>
    </source>
</evidence>
<accession>F0T7Q9</accession>
<dbReference type="eggNOG" id="arCOG10131">
    <property type="taxonomic scope" value="Archaea"/>
</dbReference>
<dbReference type="RefSeq" id="WP_013646092.1">
    <property type="nucleotide sequence ID" value="NC_015216.1"/>
</dbReference>
<organism evidence="1 2">
    <name type="scientific">Methanobacterium lacus (strain AL-21)</name>
    <dbReference type="NCBI Taxonomy" id="877455"/>
    <lineage>
        <taxon>Archaea</taxon>
        <taxon>Methanobacteriati</taxon>
        <taxon>Methanobacteriota</taxon>
        <taxon>Methanomada group</taxon>
        <taxon>Methanobacteria</taxon>
        <taxon>Methanobacteriales</taxon>
        <taxon>Methanobacteriaceae</taxon>
        <taxon>Methanobacterium</taxon>
    </lineage>
</organism>
<dbReference type="GeneID" id="10279002"/>
<dbReference type="KEGG" id="mel:Metbo_2528"/>
<dbReference type="OrthoDB" id="68959at2157"/>
<proteinExistence type="predicted"/>
<dbReference type="AlphaFoldDB" id="F0T7Q9"/>
<dbReference type="EMBL" id="CP002551">
    <property type="protein sequence ID" value="ADZ10741.1"/>
    <property type="molecule type" value="Genomic_DNA"/>
</dbReference>
<dbReference type="STRING" id="877455.Metbo_2528"/>
<reference evidence="2" key="1">
    <citation type="submission" date="2011-02" db="EMBL/GenBank/DDBJ databases">
        <title>Complete sequence of Methanobacterium sp. AL-21.</title>
        <authorList>
            <consortium name="US DOE Joint Genome Institute"/>
            <person name="Lucas S."/>
            <person name="Copeland A."/>
            <person name="Lapidus A."/>
            <person name="Cheng J.-F."/>
            <person name="Goodwin L."/>
            <person name="Pitluck S."/>
            <person name="Chertkov O."/>
            <person name="Detter J.C."/>
            <person name="Han C."/>
            <person name="Tapia R."/>
            <person name="Land M."/>
            <person name="Hauser L."/>
            <person name="Kyrpides N."/>
            <person name="Ivanova N."/>
            <person name="Mikhailova N."/>
            <person name="Pagani I."/>
            <person name="Cadillo-Quiroz H."/>
            <person name="Imachi H."/>
            <person name="Zinder S."/>
            <person name="Liu W."/>
            <person name="Woyke T."/>
        </authorList>
    </citation>
    <scope>NUCLEOTIDE SEQUENCE [LARGE SCALE GENOMIC DNA]</scope>
    <source>
        <strain evidence="2">AL-21</strain>
    </source>
</reference>
<sequence>MVQNNKIVQSDDMCACSIEGLLEEKKDENRLCSSNPNDVEVFVDPDPEKISQKFYLKRMTDGLPIIPPTKERVLKLLKYTDLDPNETVTVLPPRMGIATPEKIAINSVMAGCLPQFMPVVLNCVKSLSCEKFNTAGINATTHPVAICTIMNGPLSKEIGAGSGAGCLGPGNLANATIGRALRLCMINIAGAVPGVGDHATMGSPAKYSYAFGENETENPWDSLSVERGHDPSVSTTTTMAVEAPQNVNDHRSQTAEDLLDTIAKTASTPGSNNSHVPGEFLLIMSPEHAKTVYKHGFSKQDVKEYLHEHCIVDVELADRGGRKIEPEWIEGDHVHLTRSPEDIVLVVAGGVGRHSMLCHGFGTSSESVTLPIMLKKGIIPKSVEDFKK</sequence>
<dbReference type="HOGENOM" id="CLU_046970_0_0_2"/>
<gene>
    <name evidence="1" type="ordered locus">Metbo_2528</name>
</gene>
<dbReference type="Proteomes" id="UP000007490">
    <property type="component" value="Chromosome"/>
</dbReference>